<dbReference type="EMBL" id="HBHZ01004510">
    <property type="protein sequence ID" value="CAE0190385.1"/>
    <property type="molecule type" value="Transcribed_RNA"/>
</dbReference>
<evidence type="ECO:0000256" key="9">
    <source>
        <dbReference type="SAM" id="Phobius"/>
    </source>
</evidence>
<evidence type="ECO:0000256" key="6">
    <source>
        <dbReference type="PROSITE-ProRule" id="PRU00282"/>
    </source>
</evidence>
<feature type="region of interest" description="Disordered" evidence="8">
    <location>
        <begin position="1"/>
        <end position="34"/>
    </location>
</feature>
<dbReference type="InterPro" id="IPR023395">
    <property type="entry name" value="MCP_dom_sf"/>
</dbReference>
<dbReference type="GO" id="GO:0055085">
    <property type="term" value="P:transmembrane transport"/>
    <property type="evidence" value="ECO:0007669"/>
    <property type="project" value="InterPro"/>
</dbReference>
<evidence type="ECO:0000256" key="2">
    <source>
        <dbReference type="ARBA" id="ARBA00022448"/>
    </source>
</evidence>
<dbReference type="PANTHER" id="PTHR24089">
    <property type="entry name" value="SOLUTE CARRIER FAMILY 25"/>
    <property type="match status" value="1"/>
</dbReference>
<gene>
    <name evidence="10" type="ORF">CROS1456_LOCUS3475</name>
    <name evidence="11" type="ORF">HKI87_02g11140</name>
</gene>
<reference evidence="11 12" key="2">
    <citation type="submission" date="2024-03" db="EMBL/GenBank/DDBJ databases">
        <title>Complete genome sequence of the green alga Chloropicon roscoffensis RCC1871.</title>
        <authorList>
            <person name="Lemieux C."/>
            <person name="Pombert J.-F."/>
            <person name="Otis C."/>
            <person name="Turmel M."/>
        </authorList>
    </citation>
    <scope>NUCLEOTIDE SEQUENCE [LARGE SCALE GENOMIC DNA]</scope>
    <source>
        <strain evidence="11 12">RCC1871</strain>
    </source>
</reference>
<name>A0A7S3CAD2_9CHLO</name>
<organism evidence="10">
    <name type="scientific">Chloropicon roscoffensis</name>
    <dbReference type="NCBI Taxonomy" id="1461544"/>
    <lineage>
        <taxon>Eukaryota</taxon>
        <taxon>Viridiplantae</taxon>
        <taxon>Chlorophyta</taxon>
        <taxon>Chloropicophyceae</taxon>
        <taxon>Chloropicales</taxon>
        <taxon>Chloropicaceae</taxon>
        <taxon>Chloropicon</taxon>
    </lineage>
</organism>
<dbReference type="InterPro" id="IPR002067">
    <property type="entry name" value="MCP"/>
</dbReference>
<dbReference type="AlphaFoldDB" id="A0A7S3CAD2"/>
<accession>A0A7S3CAD2</accession>
<feature type="repeat" description="Solcar" evidence="6">
    <location>
        <begin position="324"/>
        <end position="408"/>
    </location>
</feature>
<feature type="repeat" description="Solcar" evidence="6">
    <location>
        <begin position="233"/>
        <end position="316"/>
    </location>
</feature>
<sequence length="424" mass="46100">MDGTGRKGNTLERRVSSLGIKFPQPRWNRSQASGRLPSANELLLGEEAGVSEAKKRGRPLLLSPARLLASISSATGIKQGLGKVSERKEGERKRQRGGRRMEAKSKSKAAGRDRDGGERNKVLAIVAQIPKPAYFFAAGAISGAIGKTVTAPLDRVKVLLQVKGGYSGSLVTQAARNGGFFPAMKAIFKEEGLRSFWKGNVPQVLRVLPYSALNLYGYERFKEMLNCREDDKWQVPKRLVAGAAAGMLATIVTYPLDTVRLRMAVDSSIKSMPQAMRLLSKEGGMVAYYRGVGPAMFGVAPYMALELASFDFLKKVLATEDLKSSPALSFVSGFMAALMSSSVTYPLDTVRRQIQLQGGSMLTLPTMFKGIFVNEGAQGLYRGFVPSCLKNLPNKGIRLATFDTAKTVMAMAEAQEEEEAKARR</sequence>
<evidence type="ECO:0000313" key="10">
    <source>
        <dbReference type="EMBL" id="CAE0190385.1"/>
    </source>
</evidence>
<keyword evidence="2 7" id="KW-0813">Transport</keyword>
<keyword evidence="9" id="KW-1133">Transmembrane helix</keyword>
<comment type="subcellular location">
    <subcellularLocation>
        <location evidence="1">Membrane</location>
        <topology evidence="1">Multi-pass membrane protein</topology>
    </subcellularLocation>
</comment>
<dbReference type="Gene3D" id="1.50.40.10">
    <property type="entry name" value="Mitochondrial carrier domain"/>
    <property type="match status" value="1"/>
</dbReference>
<evidence type="ECO:0000313" key="12">
    <source>
        <dbReference type="Proteomes" id="UP001472866"/>
    </source>
</evidence>
<feature type="region of interest" description="Disordered" evidence="8">
    <location>
        <begin position="79"/>
        <end position="116"/>
    </location>
</feature>
<dbReference type="PRINTS" id="PR00926">
    <property type="entry name" value="MITOCARRIER"/>
</dbReference>
<feature type="transmembrane region" description="Helical" evidence="9">
    <location>
        <begin position="325"/>
        <end position="347"/>
    </location>
</feature>
<feature type="transmembrane region" description="Helical" evidence="9">
    <location>
        <begin position="286"/>
        <end position="305"/>
    </location>
</feature>
<reference evidence="10" key="1">
    <citation type="submission" date="2021-01" db="EMBL/GenBank/DDBJ databases">
        <authorList>
            <person name="Corre E."/>
            <person name="Pelletier E."/>
            <person name="Niang G."/>
            <person name="Scheremetjew M."/>
            <person name="Finn R."/>
            <person name="Kale V."/>
            <person name="Holt S."/>
            <person name="Cochrane G."/>
            <person name="Meng A."/>
            <person name="Brown T."/>
            <person name="Cohen L."/>
        </authorList>
    </citation>
    <scope>NUCLEOTIDE SEQUENCE</scope>
    <source>
        <strain evidence="10">RCC1871</strain>
    </source>
</reference>
<dbReference type="SUPFAM" id="SSF103506">
    <property type="entry name" value="Mitochondrial carrier"/>
    <property type="match status" value="1"/>
</dbReference>
<dbReference type="Pfam" id="PF00153">
    <property type="entry name" value="Mito_carr"/>
    <property type="match status" value="3"/>
</dbReference>
<keyword evidence="4" id="KW-0677">Repeat</keyword>
<dbReference type="PROSITE" id="PS50920">
    <property type="entry name" value="SOLCAR"/>
    <property type="match status" value="3"/>
</dbReference>
<feature type="repeat" description="Solcar" evidence="6">
    <location>
        <begin position="130"/>
        <end position="224"/>
    </location>
</feature>
<evidence type="ECO:0000313" key="11">
    <source>
        <dbReference type="EMBL" id="WZN59588.1"/>
    </source>
</evidence>
<evidence type="ECO:0000256" key="1">
    <source>
        <dbReference type="ARBA" id="ARBA00004141"/>
    </source>
</evidence>
<dbReference type="InterPro" id="IPR018108">
    <property type="entry name" value="MCP_transmembrane"/>
</dbReference>
<dbReference type="Proteomes" id="UP001472866">
    <property type="component" value="Chromosome 02"/>
</dbReference>
<evidence type="ECO:0000256" key="7">
    <source>
        <dbReference type="RuleBase" id="RU000488"/>
    </source>
</evidence>
<keyword evidence="3 6" id="KW-0812">Transmembrane</keyword>
<evidence type="ECO:0000256" key="8">
    <source>
        <dbReference type="SAM" id="MobiDB-lite"/>
    </source>
</evidence>
<proteinExistence type="inferred from homology"/>
<comment type="similarity">
    <text evidence="7">Belongs to the mitochondrial carrier (TC 2.A.29) family.</text>
</comment>
<evidence type="ECO:0000256" key="5">
    <source>
        <dbReference type="ARBA" id="ARBA00023136"/>
    </source>
</evidence>
<dbReference type="GO" id="GO:0016020">
    <property type="term" value="C:membrane"/>
    <property type="evidence" value="ECO:0007669"/>
    <property type="project" value="UniProtKB-SubCell"/>
</dbReference>
<evidence type="ECO:0000256" key="3">
    <source>
        <dbReference type="ARBA" id="ARBA00022692"/>
    </source>
</evidence>
<dbReference type="EMBL" id="CP151502">
    <property type="protein sequence ID" value="WZN59588.1"/>
    <property type="molecule type" value="Genomic_DNA"/>
</dbReference>
<keyword evidence="5 6" id="KW-0472">Membrane</keyword>
<keyword evidence="12" id="KW-1185">Reference proteome</keyword>
<evidence type="ECO:0000256" key="4">
    <source>
        <dbReference type="ARBA" id="ARBA00022737"/>
    </source>
</evidence>
<protein>
    <submittedName>
        <fullName evidence="11">Chloroplast envelope ADP,ATP carrier protein</fullName>
    </submittedName>
</protein>
<feature type="compositionally biased region" description="Basic and acidic residues" evidence="8">
    <location>
        <begin position="99"/>
        <end position="116"/>
    </location>
</feature>